<accession>A0A0Q9XZ85</accession>
<evidence type="ECO:0000313" key="4">
    <source>
        <dbReference type="Proteomes" id="UP000053881"/>
    </source>
</evidence>
<reference evidence="3 5" key="1">
    <citation type="submission" date="2015-05" db="EMBL/GenBank/DDBJ databases">
        <title>Comparison of genome.</title>
        <authorList>
            <person name="Zheng Z."/>
            <person name="Sun M."/>
        </authorList>
    </citation>
    <scope>NUCLEOTIDE SEQUENCE [LARGE SCALE GENOMIC DNA]</scope>
    <source>
        <strain evidence="3 5">G25-74</strain>
    </source>
</reference>
<evidence type="ECO:0000313" key="5">
    <source>
        <dbReference type="Proteomes" id="UP000077881"/>
    </source>
</evidence>
<dbReference type="AlphaFoldDB" id="A0A0Q9XZ85"/>
<dbReference type="EMBL" id="LDJR01000060">
    <property type="protein sequence ID" value="OAK67424.1"/>
    <property type="molecule type" value="Genomic_DNA"/>
</dbReference>
<organism evidence="2 4">
    <name type="scientific">Lederbergia galactosidilytica</name>
    <dbReference type="NCBI Taxonomy" id="217031"/>
    <lineage>
        <taxon>Bacteria</taxon>
        <taxon>Bacillati</taxon>
        <taxon>Bacillota</taxon>
        <taxon>Bacilli</taxon>
        <taxon>Bacillales</taxon>
        <taxon>Bacillaceae</taxon>
        <taxon>Lederbergia</taxon>
    </lineage>
</organism>
<sequence>MVGFLTMFIFYLNILVPRKPSQPVSSFDVSEFGLIGPVLTLYTKERSINLFTAISEANGYFVPLGALILTLLFCFLIAILIIKRLKSKATS</sequence>
<dbReference type="EMBL" id="LGPB01000068">
    <property type="protein sequence ID" value="KRG14022.1"/>
    <property type="molecule type" value="Genomic_DNA"/>
</dbReference>
<dbReference type="PATRIC" id="fig|217031.4.peg.2171"/>
<evidence type="ECO:0000256" key="1">
    <source>
        <dbReference type="SAM" id="Phobius"/>
    </source>
</evidence>
<keyword evidence="1" id="KW-0472">Membrane</keyword>
<evidence type="ECO:0000313" key="2">
    <source>
        <dbReference type="EMBL" id="KRG14022.1"/>
    </source>
</evidence>
<proteinExistence type="predicted"/>
<keyword evidence="1" id="KW-0812">Transmembrane</keyword>
<keyword evidence="5" id="KW-1185">Reference proteome</keyword>
<keyword evidence="1" id="KW-1133">Transmembrane helix</keyword>
<dbReference type="Proteomes" id="UP000077881">
    <property type="component" value="Unassembled WGS sequence"/>
</dbReference>
<protein>
    <submittedName>
        <fullName evidence="2">Uncharacterized protein</fullName>
    </submittedName>
</protein>
<feature type="transmembrane region" description="Helical" evidence="1">
    <location>
        <begin position="60"/>
        <end position="82"/>
    </location>
</feature>
<reference evidence="2 4" key="2">
    <citation type="submission" date="2015-06" db="EMBL/GenBank/DDBJ databases">
        <title>Genome sequencing project of Bacillus galactosidilyticus PL133.</title>
        <authorList>
            <person name="Gaiero J."/>
            <person name="Nicol R."/>
            <person name="Habash M."/>
        </authorList>
    </citation>
    <scope>NUCLEOTIDE SEQUENCE [LARGE SCALE GENOMIC DNA]</scope>
    <source>
        <strain evidence="2 4">PL133</strain>
    </source>
</reference>
<name>A0A0Q9XZ85_9BACI</name>
<gene>
    <name evidence="3" type="ORF">ABB05_19970</name>
    <name evidence="2" type="ORF">ACA29_06540</name>
</gene>
<evidence type="ECO:0000313" key="3">
    <source>
        <dbReference type="EMBL" id="OAK67424.1"/>
    </source>
</evidence>
<dbReference type="Proteomes" id="UP000053881">
    <property type="component" value="Unassembled WGS sequence"/>
</dbReference>
<comment type="caution">
    <text evidence="2">The sequence shown here is derived from an EMBL/GenBank/DDBJ whole genome shotgun (WGS) entry which is preliminary data.</text>
</comment>